<dbReference type="SUPFAM" id="SSF48452">
    <property type="entry name" value="TPR-like"/>
    <property type="match status" value="1"/>
</dbReference>
<dbReference type="InterPro" id="IPR005254">
    <property type="entry name" value="Heme_biosyn_assoc_TPR_pro"/>
</dbReference>
<dbReference type="Gene3D" id="1.25.40.10">
    <property type="entry name" value="Tetratricopeptide repeat domain"/>
    <property type="match status" value="1"/>
</dbReference>
<dbReference type="GO" id="GO:0006779">
    <property type="term" value="P:porphyrin-containing compound biosynthetic process"/>
    <property type="evidence" value="ECO:0007669"/>
    <property type="project" value="UniProtKB-KW"/>
</dbReference>
<comment type="pathway">
    <text evidence="3">Porphyrin-containing compound metabolism; protoheme biosynthesis.</text>
</comment>
<organism evidence="12 13">
    <name type="scientific">Nitrosomonas ureae</name>
    <dbReference type="NCBI Taxonomy" id="44577"/>
    <lineage>
        <taxon>Bacteria</taxon>
        <taxon>Pseudomonadati</taxon>
        <taxon>Pseudomonadota</taxon>
        <taxon>Betaproteobacteria</taxon>
        <taxon>Nitrosomonadales</taxon>
        <taxon>Nitrosomonadaceae</taxon>
        <taxon>Nitrosomonas</taxon>
    </lineage>
</organism>
<comment type="function">
    <text evidence="1">Involved in a late step of protoheme IX synthesis.</text>
</comment>
<evidence type="ECO:0000313" key="13">
    <source>
        <dbReference type="Proteomes" id="UP000236753"/>
    </source>
</evidence>
<dbReference type="GO" id="GO:0042168">
    <property type="term" value="P:heme metabolic process"/>
    <property type="evidence" value="ECO:0007669"/>
    <property type="project" value="InterPro"/>
</dbReference>
<name>A0A1H5S8E6_9PROT</name>
<evidence type="ECO:0000256" key="1">
    <source>
        <dbReference type="ARBA" id="ARBA00002962"/>
    </source>
</evidence>
<evidence type="ECO:0000256" key="3">
    <source>
        <dbReference type="ARBA" id="ARBA00004744"/>
    </source>
</evidence>
<accession>A0A1H5S8E6</accession>
<evidence type="ECO:0000256" key="2">
    <source>
        <dbReference type="ARBA" id="ARBA00004429"/>
    </source>
</evidence>
<dbReference type="EMBL" id="FNUX01000002">
    <property type="protein sequence ID" value="SEF46873.1"/>
    <property type="molecule type" value="Genomic_DNA"/>
</dbReference>
<gene>
    <name evidence="12" type="ORF">SAMN05216334_10263</name>
</gene>
<dbReference type="Pfam" id="PF07219">
    <property type="entry name" value="HemY_N"/>
    <property type="match status" value="1"/>
</dbReference>
<evidence type="ECO:0000256" key="5">
    <source>
        <dbReference type="ARBA" id="ARBA00022519"/>
    </source>
</evidence>
<evidence type="ECO:0000256" key="10">
    <source>
        <dbReference type="SAM" id="Phobius"/>
    </source>
</evidence>
<dbReference type="InterPro" id="IPR010817">
    <property type="entry name" value="HemY_N"/>
</dbReference>
<keyword evidence="8 10" id="KW-0472">Membrane</keyword>
<keyword evidence="9" id="KW-0627">Porphyrin biosynthesis</keyword>
<evidence type="ECO:0000256" key="4">
    <source>
        <dbReference type="ARBA" id="ARBA00022475"/>
    </source>
</evidence>
<evidence type="ECO:0000313" key="12">
    <source>
        <dbReference type="EMBL" id="SEF46873.1"/>
    </source>
</evidence>
<dbReference type="UniPathway" id="UPA00252"/>
<keyword evidence="6 10" id="KW-0812">Transmembrane</keyword>
<dbReference type="OrthoDB" id="7053339at2"/>
<feature type="domain" description="HemY N-terminal" evidence="11">
    <location>
        <begin position="26"/>
        <end position="126"/>
    </location>
</feature>
<reference evidence="12 13" key="1">
    <citation type="submission" date="2016-10" db="EMBL/GenBank/DDBJ databases">
        <authorList>
            <person name="de Groot N.N."/>
        </authorList>
    </citation>
    <scope>NUCLEOTIDE SEQUENCE [LARGE SCALE GENOMIC DNA]</scope>
    <source>
        <strain evidence="12 13">Nm13</strain>
    </source>
</reference>
<sequence>MKLIVWLIALFAAAVAVTLTAEHVTGHASLVMPPYQLELPLDQFIIVVIVAFLVFYFLVRLILGIFGFSKRHRHKKTDEMLLSGLKAYFEGDFVKAQKNAAVALKLANSATVKAIGAVIAARSAHKLNQASARDQYLNNAFDQVPSEKSLCLATKAEFQLDDGNHQDALKTLQSLYSGGGLQPTAVLQLELEAQQRGKNWDAVLELTKVLEKRRSANKTYIKKLKHDAQIENIRSKATDSQSLNQYWLHISPMEKMDSKLCAAAVRSYISLGNCATANRIIEQNVPITWDNDLIELYAECLDYHVNRQIECAEVWLRSQPNNAQLLLTLGKLCTHCELWGKAQNYLEASLSVEPSYKAHFALAQLNERLGKHELAMSHYNKGLELCLKQLIS</sequence>
<keyword evidence="5" id="KW-0997">Cell inner membrane</keyword>
<evidence type="ECO:0000256" key="6">
    <source>
        <dbReference type="ARBA" id="ARBA00022692"/>
    </source>
</evidence>
<dbReference type="RefSeq" id="WP_103965345.1">
    <property type="nucleotide sequence ID" value="NZ_FNUX01000002.1"/>
</dbReference>
<comment type="subcellular location">
    <subcellularLocation>
        <location evidence="2">Cell inner membrane</location>
        <topology evidence="2">Multi-pass membrane protein</topology>
    </subcellularLocation>
</comment>
<dbReference type="AlphaFoldDB" id="A0A1H5S8E6"/>
<dbReference type="InterPro" id="IPR011990">
    <property type="entry name" value="TPR-like_helical_dom_sf"/>
</dbReference>
<evidence type="ECO:0000259" key="11">
    <source>
        <dbReference type="Pfam" id="PF07219"/>
    </source>
</evidence>
<proteinExistence type="predicted"/>
<evidence type="ECO:0000256" key="8">
    <source>
        <dbReference type="ARBA" id="ARBA00023136"/>
    </source>
</evidence>
<evidence type="ECO:0000256" key="9">
    <source>
        <dbReference type="ARBA" id="ARBA00023244"/>
    </source>
</evidence>
<dbReference type="Proteomes" id="UP000236753">
    <property type="component" value="Unassembled WGS sequence"/>
</dbReference>
<evidence type="ECO:0000256" key="7">
    <source>
        <dbReference type="ARBA" id="ARBA00022989"/>
    </source>
</evidence>
<dbReference type="NCBIfam" id="TIGR00540">
    <property type="entry name" value="TPR_hemY_coli"/>
    <property type="match status" value="1"/>
</dbReference>
<keyword evidence="4" id="KW-1003">Cell membrane</keyword>
<protein>
    <submittedName>
        <fullName evidence="12">HemY protein</fullName>
    </submittedName>
</protein>
<dbReference type="GO" id="GO:0005886">
    <property type="term" value="C:plasma membrane"/>
    <property type="evidence" value="ECO:0007669"/>
    <property type="project" value="UniProtKB-SubCell"/>
</dbReference>
<keyword evidence="7 10" id="KW-1133">Transmembrane helix</keyword>
<feature type="transmembrane region" description="Helical" evidence="10">
    <location>
        <begin position="44"/>
        <end position="66"/>
    </location>
</feature>